<protein>
    <submittedName>
        <fullName evidence="3">Uncharacterized protein</fullName>
    </submittedName>
</protein>
<accession>A0ABR1XB88</accession>
<dbReference type="RefSeq" id="XP_066674715.1">
    <property type="nucleotide sequence ID" value="XM_066804942.1"/>
</dbReference>
<proteinExistence type="predicted"/>
<dbReference type="Proteomes" id="UP001433268">
    <property type="component" value="Unassembled WGS sequence"/>
</dbReference>
<evidence type="ECO:0000313" key="4">
    <source>
        <dbReference type="Proteomes" id="UP001433268"/>
    </source>
</evidence>
<evidence type="ECO:0000256" key="1">
    <source>
        <dbReference type="SAM" id="Coils"/>
    </source>
</evidence>
<name>A0ABR1XB88_9PEZI</name>
<dbReference type="SUPFAM" id="SSF57997">
    <property type="entry name" value="Tropomyosin"/>
    <property type="match status" value="1"/>
</dbReference>
<evidence type="ECO:0000313" key="3">
    <source>
        <dbReference type="EMBL" id="KAK8093942.1"/>
    </source>
</evidence>
<dbReference type="GeneID" id="92038002"/>
<dbReference type="EMBL" id="JAQQWN010000002">
    <property type="protein sequence ID" value="KAK8093942.1"/>
    <property type="molecule type" value="Genomic_DNA"/>
</dbReference>
<comment type="caution">
    <text evidence="3">The sequence shown here is derived from an EMBL/GenBank/DDBJ whole genome shotgun (WGS) entry which is preliminary data.</text>
</comment>
<evidence type="ECO:0000256" key="2">
    <source>
        <dbReference type="SAM" id="MobiDB-lite"/>
    </source>
</evidence>
<gene>
    <name evidence="3" type="ORF">PG997_000627</name>
</gene>
<feature type="region of interest" description="Disordered" evidence="2">
    <location>
        <begin position="189"/>
        <end position="214"/>
    </location>
</feature>
<feature type="coiled-coil region" evidence="1">
    <location>
        <begin position="15"/>
        <end position="77"/>
    </location>
</feature>
<organism evidence="3 4">
    <name type="scientific">Apiospora hydei</name>
    <dbReference type="NCBI Taxonomy" id="1337664"/>
    <lineage>
        <taxon>Eukaryota</taxon>
        <taxon>Fungi</taxon>
        <taxon>Dikarya</taxon>
        <taxon>Ascomycota</taxon>
        <taxon>Pezizomycotina</taxon>
        <taxon>Sordariomycetes</taxon>
        <taxon>Xylariomycetidae</taxon>
        <taxon>Amphisphaeriales</taxon>
        <taxon>Apiosporaceae</taxon>
        <taxon>Apiospora</taxon>
    </lineage>
</organism>
<reference evidence="3 4" key="1">
    <citation type="submission" date="2023-01" db="EMBL/GenBank/DDBJ databases">
        <title>Analysis of 21 Apiospora genomes using comparative genomics revels a genus with tremendous synthesis potential of carbohydrate active enzymes and secondary metabolites.</title>
        <authorList>
            <person name="Sorensen T."/>
        </authorList>
    </citation>
    <scope>NUCLEOTIDE SEQUENCE [LARGE SCALE GENOMIC DNA]</scope>
    <source>
        <strain evidence="3 4">CBS 114990</strain>
    </source>
</reference>
<feature type="compositionally biased region" description="Polar residues" evidence="2">
    <location>
        <begin position="190"/>
        <end position="202"/>
    </location>
</feature>
<keyword evidence="4" id="KW-1185">Reference proteome</keyword>
<keyword evidence="1" id="KW-0175">Coiled coil</keyword>
<dbReference type="Gene3D" id="1.20.5.340">
    <property type="match status" value="1"/>
</dbReference>
<sequence>MGSVNKKTALTPAEASDFQEKLKDYESQMDKAESKLVDNEKSLGKATSEVDRLDQLIASLQEQRELQTKEVARKQSKVNSCKRAIALFEKLVDVTNEVLKAPVAPMPETKPTVSKSKADDDNDHQMAVSSKRVGRHPQGPYGETIMGAPSLLWKHAVGLEAFDHASNTATAHPEDVNTAILDLLREASEPTVSDKQVEQRQNPGLVADIDNEDPKTAAVQSGVFQVTYWHQGTHRRRTR</sequence>